<dbReference type="Proteomes" id="UP000188354">
    <property type="component" value="Chromosome LG12"/>
</dbReference>
<dbReference type="Pfam" id="PF08381">
    <property type="entry name" value="BRX"/>
    <property type="match status" value="2"/>
</dbReference>
<evidence type="ECO:0000313" key="6">
    <source>
        <dbReference type="EMBL" id="OIV99735.1"/>
    </source>
</evidence>
<organism evidence="6 7">
    <name type="scientific">Lupinus angustifolius</name>
    <name type="common">Narrow-leaved blue lupine</name>
    <dbReference type="NCBI Taxonomy" id="3871"/>
    <lineage>
        <taxon>Eukaryota</taxon>
        <taxon>Viridiplantae</taxon>
        <taxon>Streptophyta</taxon>
        <taxon>Embryophyta</taxon>
        <taxon>Tracheophyta</taxon>
        <taxon>Spermatophyta</taxon>
        <taxon>Magnoliopsida</taxon>
        <taxon>eudicotyledons</taxon>
        <taxon>Gunneridae</taxon>
        <taxon>Pentapetalae</taxon>
        <taxon>rosids</taxon>
        <taxon>fabids</taxon>
        <taxon>Fabales</taxon>
        <taxon>Fabaceae</taxon>
        <taxon>Papilionoideae</taxon>
        <taxon>50 kb inversion clade</taxon>
        <taxon>genistoids sensu lato</taxon>
        <taxon>core genistoids</taxon>
        <taxon>Genisteae</taxon>
        <taxon>Lupinus</taxon>
    </lineage>
</organism>
<feature type="compositionally biased region" description="Basic and acidic residues" evidence="4">
    <location>
        <begin position="205"/>
        <end position="215"/>
    </location>
</feature>
<dbReference type="InterPro" id="IPR044532">
    <property type="entry name" value="BRX-like"/>
</dbReference>
<sequence length="431" mass="47686">MLTCITRPKKPESDSVSKPDDSDGNAAKNQAVKSLTSQIKDMALKASGAYKHCAPCTGPPAQGGGIRSNTESDAESDRFRWSYRRTGSSSSTRTWGKEMEARLKGISSGEGTPNSASGRRGEPVVLFVEENEPKEWVAQVEPGVLITFVSLPRGGNDLKRIRFSREMFNKWQAQKWWSENYDKVMELYNVQRLNHHAFPLPTPPRSEDESSKLESAEASPVTPPLTKERIPRTLYRPPGMGMGYSSSDSFDHQSMHSRNFMDWTTGMSSTPKVSTISTAKTELSSMDASIISSSSRDADRSCDLSISNASDLESEWVEQDEPGVYITIKALPGGKRELKRVRFSNSTPTNQSLNFISEKNSGRCMLDYGGRRTVQEYINNICENFAKGRGEGDAEALHSVEVKNSEVLLAPLHVLGYLHPYSNFSALYGIG</sequence>
<feature type="region of interest" description="Disordered" evidence="4">
    <location>
        <begin position="55"/>
        <end position="78"/>
    </location>
</feature>
<proteinExistence type="inferred from homology"/>
<keyword evidence="7" id="KW-1185">Reference proteome</keyword>
<dbReference type="AlphaFoldDB" id="A0A4P1R247"/>
<dbReference type="STRING" id="3871.A0A4P1R247"/>
<evidence type="ECO:0000256" key="4">
    <source>
        <dbReference type="SAM" id="MobiDB-lite"/>
    </source>
</evidence>
<dbReference type="PANTHER" id="PTHR46058">
    <property type="entry name" value="PROTEIN BREVIS RADIX-LIKE 1"/>
    <property type="match status" value="1"/>
</dbReference>
<dbReference type="GO" id="GO:0005634">
    <property type="term" value="C:nucleus"/>
    <property type="evidence" value="ECO:0007669"/>
    <property type="project" value="UniProtKB-SubCell"/>
</dbReference>
<comment type="similarity">
    <text evidence="2">Belongs to the BRX family.</text>
</comment>
<feature type="compositionally biased region" description="Basic and acidic residues" evidence="4">
    <location>
        <begin position="9"/>
        <end position="21"/>
    </location>
</feature>
<reference evidence="6 7" key="1">
    <citation type="journal article" date="2017" name="Plant Biotechnol. J.">
        <title>A comprehensive draft genome sequence for lupin (Lupinus angustifolius), an emerging health food: insights into plant-microbe interactions and legume evolution.</title>
        <authorList>
            <person name="Hane J.K."/>
            <person name="Ming Y."/>
            <person name="Kamphuis L.G."/>
            <person name="Nelson M.N."/>
            <person name="Garg G."/>
            <person name="Atkins C.A."/>
            <person name="Bayer P.E."/>
            <person name="Bravo A."/>
            <person name="Bringans S."/>
            <person name="Cannon S."/>
            <person name="Edwards D."/>
            <person name="Foley R."/>
            <person name="Gao L.L."/>
            <person name="Harrison M.J."/>
            <person name="Huang W."/>
            <person name="Hurgobin B."/>
            <person name="Li S."/>
            <person name="Liu C.W."/>
            <person name="McGrath A."/>
            <person name="Morahan G."/>
            <person name="Murray J."/>
            <person name="Weller J."/>
            <person name="Jian J."/>
            <person name="Singh K.B."/>
        </authorList>
    </citation>
    <scope>NUCLEOTIDE SEQUENCE [LARGE SCALE GENOMIC DNA]</scope>
    <source>
        <strain evidence="7">cv. Tanjil</strain>
        <tissue evidence="6">Whole plant</tissue>
    </source>
</reference>
<dbReference type="PANTHER" id="PTHR46058:SF3">
    <property type="entry name" value="PROTEIN BREVIS RADIX-LIKE 4"/>
    <property type="match status" value="1"/>
</dbReference>
<protein>
    <recommendedName>
        <fullName evidence="5">BRX domain-containing protein</fullName>
    </recommendedName>
</protein>
<gene>
    <name evidence="6" type="ORF">TanjilG_26073</name>
</gene>
<feature type="domain" description="BRX" evidence="5">
    <location>
        <begin position="314"/>
        <end position="369"/>
    </location>
</feature>
<dbReference type="PROSITE" id="PS51514">
    <property type="entry name" value="BRX"/>
    <property type="match status" value="2"/>
</dbReference>
<feature type="domain" description="BRX" evidence="5">
    <location>
        <begin position="134"/>
        <end position="189"/>
    </location>
</feature>
<accession>A0A4P1R247</accession>
<evidence type="ECO:0000256" key="1">
    <source>
        <dbReference type="ARBA" id="ARBA00004123"/>
    </source>
</evidence>
<keyword evidence="3" id="KW-0539">Nucleus</keyword>
<evidence type="ECO:0000256" key="2">
    <source>
        <dbReference type="ARBA" id="ARBA00009057"/>
    </source>
</evidence>
<name>A0A4P1R247_LUPAN</name>
<comment type="subcellular location">
    <subcellularLocation>
        <location evidence="1">Nucleus</location>
    </subcellularLocation>
</comment>
<evidence type="ECO:0000259" key="5">
    <source>
        <dbReference type="PROSITE" id="PS51514"/>
    </source>
</evidence>
<dbReference type="Pfam" id="PF13713">
    <property type="entry name" value="BRX_N"/>
    <property type="match status" value="1"/>
</dbReference>
<feature type="region of interest" description="Disordered" evidence="4">
    <location>
        <begin position="1"/>
        <end position="34"/>
    </location>
</feature>
<evidence type="ECO:0000313" key="7">
    <source>
        <dbReference type="Proteomes" id="UP000188354"/>
    </source>
</evidence>
<feature type="region of interest" description="Disordered" evidence="4">
    <location>
        <begin position="200"/>
        <end position="238"/>
    </location>
</feature>
<evidence type="ECO:0000256" key="3">
    <source>
        <dbReference type="ARBA" id="ARBA00023242"/>
    </source>
</evidence>
<dbReference type="InterPro" id="IPR027988">
    <property type="entry name" value="BRX_N"/>
</dbReference>
<dbReference type="EMBL" id="CM007372">
    <property type="protein sequence ID" value="OIV99735.1"/>
    <property type="molecule type" value="Genomic_DNA"/>
</dbReference>
<dbReference type="InterPro" id="IPR013591">
    <property type="entry name" value="Brevis_radix_dom"/>
</dbReference>
<dbReference type="Gramene" id="OIV99735">
    <property type="protein sequence ID" value="OIV99735"/>
    <property type="gene ID" value="TanjilG_26073"/>
</dbReference>